<evidence type="ECO:0000313" key="2">
    <source>
        <dbReference type="Proteomes" id="UP000294155"/>
    </source>
</evidence>
<gene>
    <name evidence="1" type="ORF">EWM57_17275</name>
</gene>
<dbReference type="Proteomes" id="UP000294155">
    <property type="component" value="Unassembled WGS sequence"/>
</dbReference>
<sequence>MKYAVTSPHFQGILIYAAGLLLCGACNQQQAERHPVAVEPSTTVATDHSIPFQPISYRLVPLEGSSLLDSLRTLPRADSTLIKPLLTGVAEFDSATVYYRYHTFALGPNRAEVVAAISDFDGIHGKLQMLLFTSDNQWLTNVTLAEYFDGSGGHNDYRSVQVSPTTFRQENVGVDLIEKPGTKAGQDPEWLSGTTTAHYLLEFKNNRFIKRQLDSTYVVTPHED</sequence>
<keyword evidence="2" id="KW-1185">Reference proteome</keyword>
<dbReference type="RefSeq" id="WP_129922405.1">
    <property type="nucleotide sequence ID" value="NZ_SEWE01000046.1"/>
</dbReference>
<reference evidence="1 2" key="1">
    <citation type="submission" date="2019-02" db="EMBL/GenBank/DDBJ databases">
        <title>Bacterial novel species isolated from soil.</title>
        <authorList>
            <person name="Jung H.-Y."/>
        </authorList>
    </citation>
    <scope>NUCLEOTIDE SEQUENCE [LARGE SCALE GENOMIC DNA]</scope>
    <source>
        <strain evidence="1 2">1-3-3-3</strain>
    </source>
</reference>
<comment type="caution">
    <text evidence="1">The sequence shown here is derived from an EMBL/GenBank/DDBJ whole genome shotgun (WGS) entry which is preliminary data.</text>
</comment>
<evidence type="ECO:0000313" key="1">
    <source>
        <dbReference type="EMBL" id="RYU77676.1"/>
    </source>
</evidence>
<name>A0A4Q5L9G5_9BACT</name>
<dbReference type="EMBL" id="SEWE01000046">
    <property type="protein sequence ID" value="RYU77676.1"/>
    <property type="molecule type" value="Genomic_DNA"/>
</dbReference>
<proteinExistence type="predicted"/>
<dbReference type="OrthoDB" id="887169at2"/>
<accession>A0A4Q5L9G5</accession>
<protein>
    <submittedName>
        <fullName evidence="1">Uncharacterized protein</fullName>
    </submittedName>
</protein>
<dbReference type="AlphaFoldDB" id="A0A4Q5L9G5"/>
<organism evidence="1 2">
    <name type="scientific">Hymenobacter persicinus</name>
    <dbReference type="NCBI Taxonomy" id="2025506"/>
    <lineage>
        <taxon>Bacteria</taxon>
        <taxon>Pseudomonadati</taxon>
        <taxon>Bacteroidota</taxon>
        <taxon>Cytophagia</taxon>
        <taxon>Cytophagales</taxon>
        <taxon>Hymenobacteraceae</taxon>
        <taxon>Hymenobacter</taxon>
    </lineage>
</organism>